<proteinExistence type="predicted"/>
<dbReference type="Proteomes" id="UP000501452">
    <property type="component" value="Chromosome"/>
</dbReference>
<organism evidence="3 4">
    <name type="scientific">Rubrobacter tropicus</name>
    <dbReference type="NCBI Taxonomy" id="2653851"/>
    <lineage>
        <taxon>Bacteria</taxon>
        <taxon>Bacillati</taxon>
        <taxon>Actinomycetota</taxon>
        <taxon>Rubrobacteria</taxon>
        <taxon>Rubrobacterales</taxon>
        <taxon>Rubrobacteraceae</taxon>
        <taxon>Rubrobacter</taxon>
    </lineage>
</organism>
<feature type="domain" description="CBU-0592-like" evidence="2">
    <location>
        <begin position="4"/>
        <end position="76"/>
    </location>
</feature>
<reference evidence="3 4" key="1">
    <citation type="submission" date="2019-10" db="EMBL/GenBank/DDBJ databases">
        <title>Rubrobacter sp nov SCSIO 52090 isolated from a deep-sea sediment in the South China Sea.</title>
        <authorList>
            <person name="Chen R.W."/>
        </authorList>
    </citation>
    <scope>NUCLEOTIDE SEQUENCE [LARGE SCALE GENOMIC DNA]</scope>
    <source>
        <strain evidence="3 4">SCSIO 52909</strain>
    </source>
</reference>
<dbReference type="AlphaFoldDB" id="A0A6G8Q7Z8"/>
<evidence type="ECO:0000313" key="3">
    <source>
        <dbReference type="EMBL" id="QIN82573.1"/>
    </source>
</evidence>
<keyword evidence="1" id="KW-0472">Membrane</keyword>
<keyword evidence="4" id="KW-1185">Reference proteome</keyword>
<dbReference type="RefSeq" id="WP_166175039.1">
    <property type="nucleotide sequence ID" value="NZ_CP045119.1"/>
</dbReference>
<dbReference type="EMBL" id="CP045119">
    <property type="protein sequence ID" value="QIN82573.1"/>
    <property type="molecule type" value="Genomic_DNA"/>
</dbReference>
<dbReference type="InterPro" id="IPR058058">
    <property type="entry name" value="CBU_0592-like"/>
</dbReference>
<evidence type="ECO:0000256" key="1">
    <source>
        <dbReference type="SAM" id="Phobius"/>
    </source>
</evidence>
<keyword evidence="1" id="KW-0812">Transmembrane</keyword>
<feature type="transmembrane region" description="Helical" evidence="1">
    <location>
        <begin position="43"/>
        <end position="66"/>
    </location>
</feature>
<keyword evidence="1" id="KW-1133">Transmembrane helix</keyword>
<dbReference type="NCBIfam" id="NF047864">
    <property type="entry name" value="CBU_0592_membra"/>
    <property type="match status" value="1"/>
</dbReference>
<gene>
    <name evidence="3" type="ORF">GBA63_07910</name>
</gene>
<dbReference type="KEGG" id="rub:GBA63_07910"/>
<accession>A0A6G8Q7Z8</accession>
<sequence>MALQAISVVGALAVLGAYAANQLGRVELDNLPYQLANLAGSGILLVVAAIEVQLGFILLEGVWALVSLWAVVRILRGDPPTDADG</sequence>
<dbReference type="Pfam" id="PF26604">
    <property type="entry name" value="CBU_0592"/>
    <property type="match status" value="1"/>
</dbReference>
<evidence type="ECO:0000313" key="4">
    <source>
        <dbReference type="Proteomes" id="UP000501452"/>
    </source>
</evidence>
<name>A0A6G8Q7Z8_9ACTN</name>
<protein>
    <recommendedName>
        <fullName evidence="2">CBU-0592-like domain-containing protein</fullName>
    </recommendedName>
</protein>
<evidence type="ECO:0000259" key="2">
    <source>
        <dbReference type="Pfam" id="PF26604"/>
    </source>
</evidence>